<dbReference type="AlphaFoldDB" id="A0AA44JAB4"/>
<gene>
    <name evidence="2" type="ORF">G6M46_16705</name>
</gene>
<keyword evidence="1" id="KW-0472">Membrane</keyword>
<dbReference type="Proteomes" id="UP000702952">
    <property type="component" value="Unassembled WGS sequence"/>
</dbReference>
<feature type="transmembrane region" description="Helical" evidence="1">
    <location>
        <begin position="20"/>
        <end position="37"/>
    </location>
</feature>
<dbReference type="RefSeq" id="WP_174019032.1">
    <property type="nucleotide sequence ID" value="NZ_JAAMAW010000021.1"/>
</dbReference>
<dbReference type="EMBL" id="JAAMAY010000027">
    <property type="protein sequence ID" value="NTC29773.1"/>
    <property type="molecule type" value="Genomic_DNA"/>
</dbReference>
<reference evidence="2" key="1">
    <citation type="journal article" date="2020" name="Science">
        <title>Unexpected conservation and global transmission of agrobacterial virulence plasmids.</title>
        <authorList>
            <person name="Weisberg A.J."/>
            <person name="Davis E.W. 2nd"/>
            <person name="Tabima J."/>
            <person name="Belcher M.S."/>
            <person name="Miller M."/>
            <person name="Kuo C.H."/>
            <person name="Loper J.E."/>
            <person name="Grunwald N.J."/>
            <person name="Putnam M.L."/>
            <person name="Chang J.H."/>
        </authorList>
    </citation>
    <scope>NUCLEOTIDE SEQUENCE</scope>
    <source>
        <strain evidence="2">17-1853-1a</strain>
    </source>
</reference>
<protein>
    <submittedName>
        <fullName evidence="2">Uncharacterized protein</fullName>
    </submittedName>
</protein>
<organism evidence="2 3">
    <name type="scientific">Agrobacterium tumefaciens</name>
    <dbReference type="NCBI Taxonomy" id="358"/>
    <lineage>
        <taxon>Bacteria</taxon>
        <taxon>Pseudomonadati</taxon>
        <taxon>Pseudomonadota</taxon>
        <taxon>Alphaproteobacteria</taxon>
        <taxon>Hyphomicrobiales</taxon>
        <taxon>Rhizobiaceae</taxon>
        <taxon>Rhizobium/Agrobacterium group</taxon>
        <taxon>Agrobacterium</taxon>
        <taxon>Agrobacterium tumefaciens complex</taxon>
    </lineage>
</organism>
<name>A0AA44JAB4_AGRTU</name>
<evidence type="ECO:0000313" key="2">
    <source>
        <dbReference type="EMBL" id="NTC29773.1"/>
    </source>
</evidence>
<comment type="caution">
    <text evidence="2">The sequence shown here is derived from an EMBL/GenBank/DDBJ whole genome shotgun (WGS) entry which is preliminary data.</text>
</comment>
<keyword evidence="1" id="KW-0812">Transmembrane</keyword>
<evidence type="ECO:0000313" key="3">
    <source>
        <dbReference type="Proteomes" id="UP000702952"/>
    </source>
</evidence>
<proteinExistence type="predicted"/>
<keyword evidence="1" id="KW-1133">Transmembrane helix</keyword>
<accession>A0AA44JAB4</accession>
<sequence>MRDERRIIVVDEDRKRRDGVAGVFGVIIFVLMLIALIDRGLTVAWATVSAWLN</sequence>
<evidence type="ECO:0000256" key="1">
    <source>
        <dbReference type="SAM" id="Phobius"/>
    </source>
</evidence>